<name>A0AAX6HRR4_IRIPA</name>
<reference evidence="1" key="2">
    <citation type="submission" date="2023-04" db="EMBL/GenBank/DDBJ databases">
        <authorList>
            <person name="Bruccoleri R.E."/>
            <person name="Oakeley E.J."/>
            <person name="Faust A.-M."/>
            <person name="Dessus-Babus S."/>
            <person name="Altorfer M."/>
            <person name="Burckhardt D."/>
            <person name="Oertli M."/>
            <person name="Naumann U."/>
            <person name="Petersen F."/>
            <person name="Wong J."/>
        </authorList>
    </citation>
    <scope>NUCLEOTIDE SEQUENCE</scope>
    <source>
        <strain evidence="1">GSM-AAB239-AS_SAM_17_03QT</strain>
        <tissue evidence="1">Leaf</tissue>
    </source>
</reference>
<proteinExistence type="predicted"/>
<comment type="caution">
    <text evidence="1">The sequence shown here is derived from an EMBL/GenBank/DDBJ whole genome shotgun (WGS) entry which is preliminary data.</text>
</comment>
<evidence type="ECO:0008006" key="4">
    <source>
        <dbReference type="Google" id="ProtNLM"/>
    </source>
</evidence>
<keyword evidence="3" id="KW-1185">Reference proteome</keyword>
<evidence type="ECO:0000313" key="3">
    <source>
        <dbReference type="Proteomes" id="UP001140949"/>
    </source>
</evidence>
<dbReference type="Proteomes" id="UP001140949">
    <property type="component" value="Unassembled WGS sequence"/>
</dbReference>
<gene>
    <name evidence="2" type="ORF">M6B38_251875</name>
    <name evidence="1" type="ORF">M6B38_300760</name>
</gene>
<protein>
    <recommendedName>
        <fullName evidence="4">Ribulose-1,5-bisphosphate carboxylase/oxygenase large subunit</fullName>
    </recommendedName>
</protein>
<accession>A0AAX6HRR4</accession>
<evidence type="ECO:0000313" key="2">
    <source>
        <dbReference type="EMBL" id="KAJ6853046.1"/>
    </source>
</evidence>
<dbReference type="EMBL" id="JANAVB010001147">
    <property type="protein sequence ID" value="KAJ6853046.1"/>
    <property type="molecule type" value="Genomic_DNA"/>
</dbReference>
<evidence type="ECO:0000313" key="1">
    <source>
        <dbReference type="EMBL" id="KAJ6843204.1"/>
    </source>
</evidence>
<dbReference type="AlphaFoldDB" id="A0AAX6HRR4"/>
<organism evidence="1 3">
    <name type="scientific">Iris pallida</name>
    <name type="common">Sweet iris</name>
    <dbReference type="NCBI Taxonomy" id="29817"/>
    <lineage>
        <taxon>Eukaryota</taxon>
        <taxon>Viridiplantae</taxon>
        <taxon>Streptophyta</taxon>
        <taxon>Embryophyta</taxon>
        <taxon>Tracheophyta</taxon>
        <taxon>Spermatophyta</taxon>
        <taxon>Magnoliopsida</taxon>
        <taxon>Liliopsida</taxon>
        <taxon>Asparagales</taxon>
        <taxon>Iridaceae</taxon>
        <taxon>Iridoideae</taxon>
        <taxon>Irideae</taxon>
        <taxon>Iris</taxon>
    </lineage>
</organism>
<reference evidence="1" key="1">
    <citation type="journal article" date="2023" name="GigaByte">
        <title>Genome assembly of the bearded iris, Iris pallida Lam.</title>
        <authorList>
            <person name="Bruccoleri R.E."/>
            <person name="Oakeley E.J."/>
            <person name="Faust A.M.E."/>
            <person name="Altorfer M."/>
            <person name="Dessus-Babus S."/>
            <person name="Burckhardt D."/>
            <person name="Oertli M."/>
            <person name="Naumann U."/>
            <person name="Petersen F."/>
            <person name="Wong J."/>
        </authorList>
    </citation>
    <scope>NUCLEOTIDE SEQUENCE</scope>
    <source>
        <strain evidence="1">GSM-AAB239-AS_SAM_17_03QT</strain>
    </source>
</reference>
<sequence length="32" mass="3663">MVDCIRHKGELDADLYTSYYGPTDEVTRDDLA</sequence>
<dbReference type="EMBL" id="JANAVB010007397">
    <property type="protein sequence ID" value="KAJ6843204.1"/>
    <property type="molecule type" value="Genomic_DNA"/>
</dbReference>